<keyword evidence="4" id="KW-1185">Reference proteome</keyword>
<dbReference type="SMR" id="A0A1T2L817"/>
<evidence type="ECO:0000313" key="4">
    <source>
        <dbReference type="Proteomes" id="UP000191110"/>
    </source>
</evidence>
<dbReference type="InterPro" id="IPR011050">
    <property type="entry name" value="Pectin_lyase_fold/virulence"/>
</dbReference>
<evidence type="ECO:0000259" key="2">
    <source>
        <dbReference type="Pfam" id="PF13229"/>
    </source>
</evidence>
<reference evidence="3 4" key="1">
    <citation type="submission" date="2016-11" db="EMBL/GenBank/DDBJ databases">
        <title>Mixed transmission modes and dynamic genome evolution in an obligate animal-bacterial symbiosis.</title>
        <authorList>
            <person name="Russell S.L."/>
            <person name="Corbett-Detig R.B."/>
            <person name="Cavanaugh C.M."/>
        </authorList>
    </citation>
    <scope>NUCLEOTIDE SEQUENCE [LARGE SCALE GENOMIC DNA]</scope>
    <source>
        <strain evidence="3">Sveles-Q1</strain>
    </source>
</reference>
<dbReference type="Gene3D" id="2.160.20.10">
    <property type="entry name" value="Single-stranded right-handed beta-helix, Pectin lyase-like"/>
    <property type="match status" value="1"/>
</dbReference>
<dbReference type="InterPro" id="IPR039448">
    <property type="entry name" value="Beta_helix"/>
</dbReference>
<dbReference type="NCBIfam" id="TIGR03804">
    <property type="entry name" value="para_beta_helix"/>
    <property type="match status" value="1"/>
</dbReference>
<dbReference type="SMART" id="SM00710">
    <property type="entry name" value="PbH1"/>
    <property type="match status" value="8"/>
</dbReference>
<dbReference type="InterPro" id="IPR012334">
    <property type="entry name" value="Pectin_lyas_fold"/>
</dbReference>
<dbReference type="InterPro" id="IPR006626">
    <property type="entry name" value="PbH1"/>
</dbReference>
<sequence>MMRLSMQHLGQLLWSLLFCSQALFAVELPLNQTGASELDRYTVESVRERLPQRRHGSDVSLIRLDQLYTFPVENYFELQTTRQHQGKRGAVKAIMLANGVYDLADVVRLVNDDRLIRQVDAKTYISYRPIYVAPTAKLVVQGVTLRLSVPDTAVLAYNGDLYVVDATITSWDESRGDYGPRPVLPKAELLHYAKRDARPYIQGMEGSGSYFANSTINGLGYNGRASFGLSLTAPQIKSLWTVSSLSGAIKYLPKPHGIFVGNRIVNCFFGFYTNDADRVVLIGNIFHDNLIYNVDPHDFTKRLIVARNITFDAKHAHGIILSREIKDALISENISFGNHGSGIMLDRNIERTLIRDNVVFANHGDGVAIFESDNNRISGNTLFSNANNGLFVRNSLSVTADNNRFFRNGHFGVETAVVNIDKLETRDFERDPYHMASGLRLNRNTLSENLSGAVAIKSSAYLQLFGNDFSSSGSSLFSDDVQGVADQLLLGNLQGGVSFCGDPKRLCSGQQFGGQSKLHRQKRAGGAVKPSRQGDINRYKREILEQLAQEGVVAASYELSVLQLRELSVANKQSIKRITDALSQSAESGHSSSLRLLAHLKLREHGYRGERVVGPLTKLALAALHGDAKAAIELKWLPLITGVSKNQLVSAVNRARAELVAADLCVGDECSSEQRPAAQSNEPEKLRSYRAVLRLFKPEIDRFQAYGPDKLKEYLSEQKAINRLKVKREARRQRELLEGREATGERRAYLDRKAMRERTSDRYLIATRAEDMQRHKERLEQVLGKVNRHRDPGARVSYTQLSRWAGVER</sequence>
<dbReference type="EMBL" id="MPRL01000013">
    <property type="protein sequence ID" value="OOZ41174.1"/>
    <property type="molecule type" value="Genomic_DNA"/>
</dbReference>
<dbReference type="AlphaFoldDB" id="A0A1T2L817"/>
<accession>A0A1T2L817</accession>
<dbReference type="Proteomes" id="UP000191110">
    <property type="component" value="Unassembled WGS sequence"/>
</dbReference>
<dbReference type="InterPro" id="IPR022441">
    <property type="entry name" value="Para_beta_helix_rpt-2"/>
</dbReference>
<feature type="region of interest" description="Disordered" evidence="1">
    <location>
        <begin position="512"/>
        <end position="532"/>
    </location>
</feature>
<protein>
    <recommendedName>
        <fullName evidence="2">Right handed beta helix domain-containing protein</fullName>
    </recommendedName>
</protein>
<comment type="caution">
    <text evidence="3">The sequence shown here is derived from an EMBL/GenBank/DDBJ whole genome shotgun (WGS) entry which is preliminary data.</text>
</comment>
<organism evidence="3 4">
    <name type="scientific">Solemya pervernicosa gill symbiont</name>
    <dbReference type="NCBI Taxonomy" id="642797"/>
    <lineage>
        <taxon>Bacteria</taxon>
        <taxon>Pseudomonadati</taxon>
        <taxon>Pseudomonadota</taxon>
        <taxon>Gammaproteobacteria</taxon>
        <taxon>sulfur-oxidizing symbionts</taxon>
    </lineage>
</organism>
<dbReference type="SUPFAM" id="SSF51126">
    <property type="entry name" value="Pectin lyase-like"/>
    <property type="match status" value="1"/>
</dbReference>
<evidence type="ECO:0000313" key="3">
    <source>
        <dbReference type="EMBL" id="OOZ41174.1"/>
    </source>
</evidence>
<proteinExistence type="predicted"/>
<gene>
    <name evidence="3" type="ORF">BOW53_04720</name>
</gene>
<dbReference type="OrthoDB" id="6189730at2"/>
<feature type="domain" description="Right handed beta helix" evidence="2">
    <location>
        <begin position="306"/>
        <end position="416"/>
    </location>
</feature>
<name>A0A1T2L817_9GAMM</name>
<evidence type="ECO:0000256" key="1">
    <source>
        <dbReference type="SAM" id="MobiDB-lite"/>
    </source>
</evidence>
<dbReference type="Pfam" id="PF13229">
    <property type="entry name" value="Beta_helix"/>
    <property type="match status" value="1"/>
</dbReference>